<keyword evidence="2" id="KW-0805">Transcription regulation</keyword>
<dbReference type="GO" id="GO:0005829">
    <property type="term" value="C:cytosol"/>
    <property type="evidence" value="ECO:0007669"/>
    <property type="project" value="TreeGrafter"/>
</dbReference>
<dbReference type="Pfam" id="PF03466">
    <property type="entry name" value="LysR_substrate"/>
    <property type="match status" value="1"/>
</dbReference>
<evidence type="ECO:0000313" key="8">
    <source>
        <dbReference type="Proteomes" id="UP001296776"/>
    </source>
</evidence>
<comment type="similarity">
    <text evidence="1">Belongs to the LysR transcriptional regulatory family.</text>
</comment>
<dbReference type="FunFam" id="1.10.10.10:FF:000001">
    <property type="entry name" value="LysR family transcriptional regulator"/>
    <property type="match status" value="1"/>
</dbReference>
<dbReference type="InterPro" id="IPR005119">
    <property type="entry name" value="LysR_subst-bd"/>
</dbReference>
<evidence type="ECO:0000259" key="6">
    <source>
        <dbReference type="PROSITE" id="PS50931"/>
    </source>
</evidence>
<evidence type="ECO:0000256" key="2">
    <source>
        <dbReference type="ARBA" id="ARBA00023015"/>
    </source>
</evidence>
<keyword evidence="3" id="KW-0238">DNA-binding</keyword>
<keyword evidence="4" id="KW-0804">Transcription</keyword>
<dbReference type="PANTHER" id="PTHR30419:SF8">
    <property type="entry name" value="NITROGEN ASSIMILATION TRANSCRIPTIONAL ACTIVATOR-RELATED"/>
    <property type="match status" value="1"/>
</dbReference>
<evidence type="ECO:0000256" key="3">
    <source>
        <dbReference type="ARBA" id="ARBA00023125"/>
    </source>
</evidence>
<dbReference type="EMBL" id="NRSJ01000002">
    <property type="protein sequence ID" value="MBK1703248.1"/>
    <property type="molecule type" value="Genomic_DNA"/>
</dbReference>
<feature type="domain" description="HTH lysR-type" evidence="6">
    <location>
        <begin position="35"/>
        <end position="92"/>
    </location>
</feature>
<name>A0AAJ0X8M3_9GAMM</name>
<dbReference type="PANTHER" id="PTHR30419">
    <property type="entry name" value="HTH-TYPE TRANSCRIPTIONAL REGULATOR YBHD"/>
    <property type="match status" value="1"/>
</dbReference>
<sequence length="349" mass="38169">MSDDAKSDAVKEPSPGAADKAPGRSARAPSPHRQNRLKQLRAFCHVAQLGSVSAAAERISLSQPTVSLQIQSLERQLDTVLFERRGPKVKLTPEGALLLELAQPLVEGIDGLEETFLAQCGRLDRGRLDIAAGESTILYILPEPVRRFAEQFPGIELRLHNVTGRDGLAMVRADEVDLAVGSMLEVPDDIRYLPFVTYRPTLITPIGHPLAEKPSVTLEDIAEYGLILPPRHLSTWRLVDLVFRQHGLQYQVRLEAGGWEVIKTYVGLGLGISIVTDLCLTGDEPLCRRALDAYFPLRSYGLVLRRGKFASASSKRFQELMTTLFADAEQPAPGAPTAGDASFEDGLLG</sequence>
<dbReference type="AlphaFoldDB" id="A0AAJ0X8M3"/>
<evidence type="ECO:0000256" key="4">
    <source>
        <dbReference type="ARBA" id="ARBA00023163"/>
    </source>
</evidence>
<dbReference type="SUPFAM" id="SSF46785">
    <property type="entry name" value="Winged helix' DNA-binding domain"/>
    <property type="match status" value="1"/>
</dbReference>
<dbReference type="RefSeq" id="WP_200344053.1">
    <property type="nucleotide sequence ID" value="NZ_NRSJ01000002.1"/>
</dbReference>
<dbReference type="Gene3D" id="1.10.10.10">
    <property type="entry name" value="Winged helix-like DNA-binding domain superfamily/Winged helix DNA-binding domain"/>
    <property type="match status" value="1"/>
</dbReference>
<dbReference type="Proteomes" id="UP001296776">
    <property type="component" value="Unassembled WGS sequence"/>
</dbReference>
<keyword evidence="8" id="KW-1185">Reference proteome</keyword>
<accession>A0AAJ0X8M3</accession>
<comment type="caution">
    <text evidence="7">The sequence shown here is derived from an EMBL/GenBank/DDBJ whole genome shotgun (WGS) entry which is preliminary data.</text>
</comment>
<dbReference type="GO" id="GO:0003677">
    <property type="term" value="F:DNA binding"/>
    <property type="evidence" value="ECO:0007669"/>
    <property type="project" value="UniProtKB-KW"/>
</dbReference>
<dbReference type="InterPro" id="IPR050950">
    <property type="entry name" value="HTH-type_LysR_regulators"/>
</dbReference>
<dbReference type="PRINTS" id="PR00039">
    <property type="entry name" value="HTHLYSR"/>
</dbReference>
<proteinExistence type="inferred from homology"/>
<dbReference type="InterPro" id="IPR036388">
    <property type="entry name" value="WH-like_DNA-bd_sf"/>
</dbReference>
<dbReference type="GO" id="GO:0003700">
    <property type="term" value="F:DNA-binding transcription factor activity"/>
    <property type="evidence" value="ECO:0007669"/>
    <property type="project" value="InterPro"/>
</dbReference>
<dbReference type="SUPFAM" id="SSF53850">
    <property type="entry name" value="Periplasmic binding protein-like II"/>
    <property type="match status" value="1"/>
</dbReference>
<dbReference type="PROSITE" id="PS50931">
    <property type="entry name" value="HTH_LYSR"/>
    <property type="match status" value="1"/>
</dbReference>
<feature type="compositionally biased region" description="Basic and acidic residues" evidence="5">
    <location>
        <begin position="1"/>
        <end position="11"/>
    </location>
</feature>
<dbReference type="CDD" id="cd05466">
    <property type="entry name" value="PBP2_LTTR_substrate"/>
    <property type="match status" value="1"/>
</dbReference>
<evidence type="ECO:0000313" key="7">
    <source>
        <dbReference type="EMBL" id="MBK1703248.1"/>
    </source>
</evidence>
<dbReference type="Gene3D" id="3.40.190.10">
    <property type="entry name" value="Periplasmic binding protein-like II"/>
    <property type="match status" value="2"/>
</dbReference>
<feature type="region of interest" description="Disordered" evidence="5">
    <location>
        <begin position="329"/>
        <end position="349"/>
    </location>
</feature>
<organism evidence="7 8">
    <name type="scientific">Halochromatium glycolicum</name>
    <dbReference type="NCBI Taxonomy" id="85075"/>
    <lineage>
        <taxon>Bacteria</taxon>
        <taxon>Pseudomonadati</taxon>
        <taxon>Pseudomonadota</taxon>
        <taxon>Gammaproteobacteria</taxon>
        <taxon>Chromatiales</taxon>
        <taxon>Chromatiaceae</taxon>
        <taxon>Halochromatium</taxon>
    </lineage>
</organism>
<evidence type="ECO:0000256" key="1">
    <source>
        <dbReference type="ARBA" id="ARBA00009437"/>
    </source>
</evidence>
<feature type="region of interest" description="Disordered" evidence="5">
    <location>
        <begin position="1"/>
        <end position="34"/>
    </location>
</feature>
<reference evidence="7" key="2">
    <citation type="journal article" date="2020" name="Microorganisms">
        <title>Osmotic Adaptation and Compatible Solute Biosynthesis of Phototrophic Bacteria as Revealed from Genome Analyses.</title>
        <authorList>
            <person name="Imhoff J.F."/>
            <person name="Rahn T."/>
            <person name="Kunzel S."/>
            <person name="Keller A."/>
            <person name="Neulinger S.C."/>
        </authorList>
    </citation>
    <scope>NUCLEOTIDE SEQUENCE</scope>
    <source>
        <strain evidence="7">DSM 11080</strain>
    </source>
</reference>
<dbReference type="Pfam" id="PF00126">
    <property type="entry name" value="HTH_1"/>
    <property type="match status" value="1"/>
</dbReference>
<dbReference type="InterPro" id="IPR036390">
    <property type="entry name" value="WH_DNA-bd_sf"/>
</dbReference>
<protein>
    <submittedName>
        <fullName evidence="7">LysR family transcriptional regulator</fullName>
    </submittedName>
</protein>
<evidence type="ECO:0000256" key="5">
    <source>
        <dbReference type="SAM" id="MobiDB-lite"/>
    </source>
</evidence>
<reference evidence="7" key="1">
    <citation type="submission" date="2017-08" db="EMBL/GenBank/DDBJ databases">
        <authorList>
            <person name="Imhoff J.F."/>
            <person name="Rahn T."/>
            <person name="Kuenzel S."/>
            <person name="Neulinger S.C."/>
        </authorList>
    </citation>
    <scope>NUCLEOTIDE SEQUENCE</scope>
    <source>
        <strain evidence="7">DSM 11080</strain>
    </source>
</reference>
<gene>
    <name evidence="7" type="ORF">CKO40_01450</name>
</gene>
<dbReference type="InterPro" id="IPR000847">
    <property type="entry name" value="LysR_HTH_N"/>
</dbReference>